<dbReference type="Pfam" id="PF12833">
    <property type="entry name" value="HTH_18"/>
    <property type="match status" value="1"/>
</dbReference>
<dbReference type="InterPro" id="IPR018060">
    <property type="entry name" value="HTH_AraC"/>
</dbReference>
<accession>A0ABX4FSN7</accession>
<dbReference type="EMBL" id="NOIF01000224">
    <property type="protein sequence ID" value="OZS41828.1"/>
    <property type="molecule type" value="Genomic_DNA"/>
</dbReference>
<keyword evidence="6" id="KW-1185">Reference proteome</keyword>
<dbReference type="SMART" id="SM00342">
    <property type="entry name" value="HTH_ARAC"/>
    <property type="match status" value="1"/>
</dbReference>
<keyword evidence="1" id="KW-0805">Transcription regulation</keyword>
<evidence type="ECO:0000313" key="5">
    <source>
        <dbReference type="EMBL" id="OZS41828.1"/>
    </source>
</evidence>
<dbReference type="PROSITE" id="PS01124">
    <property type="entry name" value="HTH_ARAC_FAMILY_2"/>
    <property type="match status" value="1"/>
</dbReference>
<sequence>MLHSNGSAKIRACYPDNGKIVNAQKPFSVMLSQAVGSSYFRIGHDHWHIEELLSLQHLLLLTAPTIKDGLLWWSKSVSLYDRSIYVEPASRYDSLSLHFKSRTNTELPLWVHYLTQDLLEHVSSFTHLTHTWLQTPSQRNYLIRNEYGKSLQLHFDHQEIQVSATPDAKLFSLAKQFFLLLQHVRIEKEDLVSRLKKRIHDNISSPLRLSDLAVYLGLSARTLQRRLQEKQINFTTLVDDEKKATALRLLADTQLSVSNIANQLGYDDPSNFHRAFRKWYPFSPQMYREQCRTNRTNRTVQQENPIRLHYATAVIESSAAKQGQSGRVWIEVNNIAFEKKVAVECEDRDGVWRRYPAFFDYFLADGIELWSTANLPVANPLRFRLCYEVDGNQFIDDNLQHNYVVNEPILLGHPIVVVPTLVVVPEMEGVRVVIELACRLPDTEIIHCHIDGQENNRWAMTKTNQNRQFSSWSLSTYLTERPKKCHFELISQQGEHQRCDNYQHDYLFLSPLS</sequence>
<keyword evidence="2" id="KW-0238">DNA-binding</keyword>
<feature type="domain" description="HTH araC/xylS-type" evidence="4">
    <location>
        <begin position="193"/>
        <end position="290"/>
    </location>
</feature>
<name>A0ABX4FSN7_9GAMM</name>
<dbReference type="InterPro" id="IPR009057">
    <property type="entry name" value="Homeodomain-like_sf"/>
</dbReference>
<evidence type="ECO:0000313" key="6">
    <source>
        <dbReference type="Proteomes" id="UP000215999"/>
    </source>
</evidence>
<organism evidence="5 6">
    <name type="scientific">Photobacterium sanguinicancri</name>
    <dbReference type="NCBI Taxonomy" id="875932"/>
    <lineage>
        <taxon>Bacteria</taxon>
        <taxon>Pseudomonadati</taxon>
        <taxon>Pseudomonadota</taxon>
        <taxon>Gammaproteobacteria</taxon>
        <taxon>Vibrionales</taxon>
        <taxon>Vibrionaceae</taxon>
        <taxon>Photobacterium</taxon>
    </lineage>
</organism>
<comment type="caution">
    <text evidence="5">The sequence shown here is derived from an EMBL/GenBank/DDBJ whole genome shotgun (WGS) entry which is preliminary data.</text>
</comment>
<keyword evidence="3" id="KW-0804">Transcription</keyword>
<proteinExistence type="predicted"/>
<reference evidence="5 6" key="1">
    <citation type="journal article" date="2016" name="Antonie Van Leeuwenhoek">
        <title>Photobacterium sanguinicancri sp. nov. isolated from marine animals.</title>
        <authorList>
            <person name="Gomez-Gil B."/>
            <person name="Roque A."/>
            <person name="Rotllant G."/>
            <person name="Romalde J.L."/>
            <person name="Doce A."/>
            <person name="Eggermont M."/>
            <person name="Defoirdt T."/>
        </authorList>
    </citation>
    <scope>NUCLEOTIDE SEQUENCE [LARGE SCALE GENOMIC DNA]</scope>
    <source>
        <strain evidence="5 6">CAIM 1827</strain>
    </source>
</reference>
<evidence type="ECO:0000259" key="4">
    <source>
        <dbReference type="PROSITE" id="PS01124"/>
    </source>
</evidence>
<evidence type="ECO:0000256" key="1">
    <source>
        <dbReference type="ARBA" id="ARBA00023015"/>
    </source>
</evidence>
<dbReference type="Gene3D" id="2.60.40.2440">
    <property type="entry name" value="Carbohydrate binding type-21 domain"/>
    <property type="match status" value="1"/>
</dbReference>
<protein>
    <submittedName>
        <fullName evidence="5">AraC family transcriptional regulator</fullName>
    </submittedName>
</protein>
<dbReference type="Gene3D" id="1.10.10.60">
    <property type="entry name" value="Homeodomain-like"/>
    <property type="match status" value="1"/>
</dbReference>
<evidence type="ECO:0000256" key="3">
    <source>
        <dbReference type="ARBA" id="ARBA00023163"/>
    </source>
</evidence>
<dbReference type="Proteomes" id="UP000215999">
    <property type="component" value="Unassembled WGS sequence"/>
</dbReference>
<evidence type="ECO:0000256" key="2">
    <source>
        <dbReference type="ARBA" id="ARBA00023125"/>
    </source>
</evidence>
<gene>
    <name evidence="5" type="ORF">ASV53_21630</name>
</gene>
<dbReference type="PANTHER" id="PTHR47894">
    <property type="entry name" value="HTH-TYPE TRANSCRIPTIONAL REGULATOR GADX"/>
    <property type="match status" value="1"/>
</dbReference>
<dbReference type="PANTHER" id="PTHR47894:SF4">
    <property type="entry name" value="HTH-TYPE TRANSCRIPTIONAL REGULATOR GADX"/>
    <property type="match status" value="1"/>
</dbReference>
<dbReference type="InterPro" id="IPR038175">
    <property type="entry name" value="CBM21_dom_sf"/>
</dbReference>
<dbReference type="SUPFAM" id="SSF46689">
    <property type="entry name" value="Homeodomain-like"/>
    <property type="match status" value="1"/>
</dbReference>